<proteinExistence type="predicted"/>
<dbReference type="Proteomes" id="UP000603200">
    <property type="component" value="Unassembled WGS sequence"/>
</dbReference>
<evidence type="ECO:0008006" key="3">
    <source>
        <dbReference type="Google" id="ProtNLM"/>
    </source>
</evidence>
<evidence type="ECO:0000313" key="2">
    <source>
        <dbReference type="Proteomes" id="UP000603200"/>
    </source>
</evidence>
<organism evidence="1 2">
    <name type="scientific">Winogradskya humida</name>
    <dbReference type="NCBI Taxonomy" id="113566"/>
    <lineage>
        <taxon>Bacteria</taxon>
        <taxon>Bacillati</taxon>
        <taxon>Actinomycetota</taxon>
        <taxon>Actinomycetes</taxon>
        <taxon>Micromonosporales</taxon>
        <taxon>Micromonosporaceae</taxon>
        <taxon>Winogradskya</taxon>
    </lineage>
</organism>
<keyword evidence="2" id="KW-1185">Reference proteome</keyword>
<sequence length="211" mass="23370">MTTIATLREKLDLLRSVETQRRFGTVIGPGVELAPIPALPAGTTEVFSLSDRLEGNYLLFKPPSSIRTPTAWRERTSDNFALGEALVVGAEIFSNPEFLPGEDESGEDESGEDTMGYGGAPIRMSLADGHVYYIDPEDYVFLYKNPDADNVEVEVLAPDLMTFLDRYVLGDQYPRLVEVVLSPEVAEQRHRKTGDYVDSWRRLLIAAGLAA</sequence>
<reference evidence="1 2" key="1">
    <citation type="submission" date="2021-01" db="EMBL/GenBank/DDBJ databases">
        <title>Whole genome shotgun sequence of Actinoplanes humidus NBRC 14915.</title>
        <authorList>
            <person name="Komaki H."/>
            <person name="Tamura T."/>
        </authorList>
    </citation>
    <scope>NUCLEOTIDE SEQUENCE [LARGE SCALE GENOMIC DNA]</scope>
    <source>
        <strain evidence="1 2">NBRC 14915</strain>
    </source>
</reference>
<dbReference type="RefSeq" id="WP_203839265.1">
    <property type="nucleotide sequence ID" value="NZ_BAAATV010000002.1"/>
</dbReference>
<protein>
    <recommendedName>
        <fullName evidence="3">SMI1/KNR4 family protein SUKH-1</fullName>
    </recommendedName>
</protein>
<comment type="caution">
    <text evidence="1">The sequence shown here is derived from an EMBL/GenBank/DDBJ whole genome shotgun (WGS) entry which is preliminary data.</text>
</comment>
<gene>
    <name evidence="1" type="ORF">Ahu01nite_052690</name>
</gene>
<name>A0ABQ3ZUE9_9ACTN</name>
<accession>A0ABQ3ZUE9</accession>
<evidence type="ECO:0000313" key="1">
    <source>
        <dbReference type="EMBL" id="GIE22167.1"/>
    </source>
</evidence>
<dbReference type="EMBL" id="BOMN01000067">
    <property type="protein sequence ID" value="GIE22167.1"/>
    <property type="molecule type" value="Genomic_DNA"/>
</dbReference>